<dbReference type="Proteomes" id="UP000236724">
    <property type="component" value="Unassembled WGS sequence"/>
</dbReference>
<gene>
    <name evidence="1" type="ORF">MBHS_03057</name>
</gene>
<protein>
    <submittedName>
        <fullName evidence="1">Uncharacterized protein</fullName>
    </submittedName>
</protein>
<accession>A0A1H6FC08</accession>
<sequence>MKQDNIAEGIGKEIIKSLNDYNEKMGLDDAEYIPLIKRVIEAITIFLDKSNQSNEESNAINTALFNYSKELYIDLCQKHAIEDNEEITIDNVQEESGEYFSYIYENEEHPN</sequence>
<dbReference type="RefSeq" id="WP_103920881.1">
    <property type="nucleotide sequence ID" value="NZ_FMSV02000523.1"/>
</dbReference>
<dbReference type="AlphaFoldDB" id="A0A1H6FC08"/>
<keyword evidence="2" id="KW-1185">Reference proteome</keyword>
<organism evidence="1 2">
    <name type="scientific">Candidatus Venteria ishoeyi</name>
    <dbReference type="NCBI Taxonomy" id="1899563"/>
    <lineage>
        <taxon>Bacteria</taxon>
        <taxon>Pseudomonadati</taxon>
        <taxon>Pseudomonadota</taxon>
        <taxon>Gammaproteobacteria</taxon>
        <taxon>Thiotrichales</taxon>
        <taxon>Thiotrichaceae</taxon>
        <taxon>Venteria</taxon>
    </lineage>
</organism>
<name>A0A1H6FC08_9GAMM</name>
<reference evidence="1 2" key="1">
    <citation type="submission" date="2016-10" db="EMBL/GenBank/DDBJ databases">
        <authorList>
            <person name="de Groot N.N."/>
        </authorList>
    </citation>
    <scope>NUCLEOTIDE SEQUENCE [LARGE SCALE GENOMIC DNA]</scope>
    <source>
        <strain evidence="1">MBHS1</strain>
    </source>
</reference>
<proteinExistence type="predicted"/>
<evidence type="ECO:0000313" key="2">
    <source>
        <dbReference type="Proteomes" id="UP000236724"/>
    </source>
</evidence>
<evidence type="ECO:0000313" key="1">
    <source>
        <dbReference type="EMBL" id="SEH07183.1"/>
    </source>
</evidence>
<dbReference type="EMBL" id="FMSV02000523">
    <property type="protein sequence ID" value="SEH07183.1"/>
    <property type="molecule type" value="Genomic_DNA"/>
</dbReference>